<evidence type="ECO:0000313" key="16">
    <source>
        <dbReference type="Proteomes" id="UP000286268"/>
    </source>
</evidence>
<evidence type="ECO:0000256" key="9">
    <source>
        <dbReference type="ARBA" id="ARBA00022989"/>
    </source>
</evidence>
<keyword evidence="4" id="KW-0813">Transport</keyword>
<dbReference type="GO" id="GO:0044780">
    <property type="term" value="P:bacterial-type flagellum assembly"/>
    <property type="evidence" value="ECO:0007669"/>
    <property type="project" value="UniProtKB-UniRule"/>
</dbReference>
<dbReference type="InterPro" id="IPR002010">
    <property type="entry name" value="T3SS_IM_R"/>
</dbReference>
<feature type="transmembrane region" description="Helical" evidence="14">
    <location>
        <begin position="6"/>
        <end position="28"/>
    </location>
</feature>
<keyword evidence="15" id="KW-0966">Cell projection</keyword>
<dbReference type="NCBIfam" id="NF009411">
    <property type="entry name" value="PRK12772.1"/>
    <property type="match status" value="1"/>
</dbReference>
<feature type="transmembrane region" description="Helical" evidence="14">
    <location>
        <begin position="66"/>
        <end position="91"/>
    </location>
</feature>
<feature type="transmembrane region" description="Helical" evidence="14">
    <location>
        <begin position="218"/>
        <end position="243"/>
    </location>
</feature>
<feature type="transmembrane region" description="Helical" evidence="14">
    <location>
        <begin position="398"/>
        <end position="417"/>
    </location>
</feature>
<dbReference type="GO" id="GO:0005886">
    <property type="term" value="C:plasma membrane"/>
    <property type="evidence" value="ECO:0007669"/>
    <property type="project" value="UniProtKB-SubCell"/>
</dbReference>
<dbReference type="GO" id="GO:0009425">
    <property type="term" value="C:bacterial-type flagellum basal body"/>
    <property type="evidence" value="ECO:0007669"/>
    <property type="project" value="UniProtKB-SubCell"/>
</dbReference>
<dbReference type="NCBIfam" id="TIGR01400">
    <property type="entry name" value="fliR"/>
    <property type="match status" value="1"/>
</dbReference>
<dbReference type="Pfam" id="PF01311">
    <property type="entry name" value="Bac_export_1"/>
    <property type="match status" value="1"/>
</dbReference>
<dbReference type="FunFam" id="3.40.1690.10:FF:000001">
    <property type="entry name" value="Flagellar biosynthetic protein FlhB"/>
    <property type="match status" value="1"/>
</dbReference>
<proteinExistence type="inferred from homology"/>
<name>A0A3R5X126_9CLOT</name>
<dbReference type="RefSeq" id="WP_128212501.1">
    <property type="nucleotide sequence ID" value="NZ_CP025746.1"/>
</dbReference>
<evidence type="ECO:0000256" key="7">
    <source>
        <dbReference type="ARBA" id="ARBA00022795"/>
    </source>
</evidence>
<dbReference type="Pfam" id="PF01312">
    <property type="entry name" value="Bac_export_2"/>
    <property type="match status" value="1"/>
</dbReference>
<dbReference type="Gene3D" id="6.10.250.2080">
    <property type="match status" value="1"/>
</dbReference>
<evidence type="ECO:0000256" key="11">
    <source>
        <dbReference type="ARBA" id="ARBA00023143"/>
    </source>
</evidence>
<evidence type="ECO:0000256" key="2">
    <source>
        <dbReference type="ARBA" id="ARBA00009772"/>
    </source>
</evidence>
<sequence>MIDTAYYLATFFIFLRLVTFFTIIPNFFPSGTPATFKISLNVILAFILVGTVDIGAVQNIQSNYTIIIYALNEVMTGITLGFVTSMIFYVVEMAGSLMDQQIGLGMISMFDPVTKNQSTLLSRILYWLAILIFFIVDGHHMLIRELSSSYKVVAIGKSIIFQDSVMTIINSFTQYFIIGLKIAIPIVLIIIITDLTMGLISRTVPQLNIMILGMPIKMLVGMAAFMIALPMIAKAMVAAFSYLPDVYKGIYKAIPLVLIFAAEDKTEEATPKKKSEARKKGQIARSKDVNLAMTLVACTLVIAILGGYVSTDLKYNLIYFLSNNFHQEINISYLNGLSLMVVYRILKDLIPIVVPIMVIGIVSSIAQSGFLFTSEPLKPSLGKLNPLKGLKNMFSKRNFVELGKNFIVVCVLSYIGYDFVKSNYMEIINIGNIYLPSLGAEFKRLLLSIFMKITLVLVVIAAADYFMQRRMYSKEMRMSKQEVKEEFKQMEGDPQIKNKIKQRQREMATKRMMQAVPDATVVITNPTHLAIAIKYEEGNMEAPRVLAKGADNVALKIKEIAKENDIPILENKPLARLIYEQVDVDREIPADMYQAVAEILALVFKMKKK</sequence>
<dbReference type="OrthoDB" id="9807950at2"/>
<evidence type="ECO:0000256" key="8">
    <source>
        <dbReference type="ARBA" id="ARBA00022927"/>
    </source>
</evidence>
<keyword evidence="12" id="KW-1006">Bacterial flagellum protein export</keyword>
<evidence type="ECO:0000256" key="14">
    <source>
        <dbReference type="RuleBase" id="RU362071"/>
    </source>
</evidence>
<dbReference type="EMBL" id="CP025746">
    <property type="protein sequence ID" value="QAA31689.1"/>
    <property type="molecule type" value="Genomic_DNA"/>
</dbReference>
<evidence type="ECO:0000256" key="4">
    <source>
        <dbReference type="ARBA" id="ARBA00022448"/>
    </source>
</evidence>
<dbReference type="AlphaFoldDB" id="A0A3R5X126"/>
<keyword evidence="15" id="KW-0969">Cilium</keyword>
<comment type="function">
    <text evidence="1 14">Role in flagellar biosynthesis.</text>
</comment>
<comment type="subcellular location">
    <subcellularLocation>
        <location evidence="14">Cell membrane</location>
        <topology evidence="14">Multi-pass membrane protein</topology>
    </subcellularLocation>
    <subcellularLocation>
        <location evidence="14">Bacterial flagellum basal body</location>
    </subcellularLocation>
</comment>
<keyword evidence="9 14" id="KW-1133">Transmembrane helix</keyword>
<evidence type="ECO:0000256" key="6">
    <source>
        <dbReference type="ARBA" id="ARBA00022692"/>
    </source>
</evidence>
<protein>
    <recommendedName>
        <fullName evidence="13 14">Flagellar biosynthetic protein FliR</fullName>
    </recommendedName>
</protein>
<reference evidence="15 16" key="1">
    <citation type="submission" date="2018-01" db="EMBL/GenBank/DDBJ databases">
        <title>Genome Sequencing and Assembly of Anaerobacter polyendosporus strain CT4.</title>
        <authorList>
            <person name="Tachaapaikoon C."/>
            <person name="Sutheeworapong S."/>
            <person name="Jenjaroenpun P."/>
            <person name="Wongsurawat T."/>
            <person name="Nookeaw I."/>
            <person name="Cheawchanlertfa P."/>
            <person name="Kosugi A."/>
            <person name="Cheevadhanarak S."/>
            <person name="Ratanakhanokchai K."/>
        </authorList>
    </citation>
    <scope>NUCLEOTIDE SEQUENCE [LARGE SCALE GENOMIC DNA]</scope>
    <source>
        <strain evidence="15 16">CT4</strain>
    </source>
</reference>
<keyword evidence="10 14" id="KW-0472">Membrane</keyword>
<comment type="similarity">
    <text evidence="3">Belongs to the type III secretion exporter family.</text>
</comment>
<feature type="transmembrane region" description="Helical" evidence="14">
    <location>
        <begin position="289"/>
        <end position="309"/>
    </location>
</feature>
<feature type="transmembrane region" description="Helical" evidence="14">
    <location>
        <begin position="352"/>
        <end position="373"/>
    </location>
</feature>
<evidence type="ECO:0000256" key="10">
    <source>
        <dbReference type="ARBA" id="ARBA00023136"/>
    </source>
</evidence>
<evidence type="ECO:0000256" key="13">
    <source>
        <dbReference type="NCBIfam" id="TIGR01400"/>
    </source>
</evidence>
<dbReference type="NCBIfam" id="TIGR00328">
    <property type="entry name" value="flhB"/>
    <property type="match status" value="1"/>
</dbReference>
<accession>A0A3R5X126</accession>
<dbReference type="GO" id="GO:0006605">
    <property type="term" value="P:protein targeting"/>
    <property type="evidence" value="ECO:0007669"/>
    <property type="project" value="UniProtKB-UniRule"/>
</dbReference>
<dbReference type="InterPro" id="IPR006303">
    <property type="entry name" value="FliR"/>
</dbReference>
<dbReference type="InterPro" id="IPR006135">
    <property type="entry name" value="T3SS_substrate_exporter"/>
</dbReference>
<dbReference type="InterPro" id="IPR029025">
    <property type="entry name" value="T3SS_substrate_exporter_C"/>
</dbReference>
<dbReference type="Gene3D" id="3.40.1690.10">
    <property type="entry name" value="secretion proteins EscU"/>
    <property type="match status" value="1"/>
</dbReference>
<keyword evidence="11 14" id="KW-0975">Bacterial flagellum</keyword>
<dbReference type="Proteomes" id="UP000286268">
    <property type="component" value="Chromosome"/>
</dbReference>
<dbReference type="PRINTS" id="PR00950">
    <property type="entry name" value="TYPE3IMSPROT"/>
</dbReference>
<comment type="similarity">
    <text evidence="2 14">Belongs to the FliR/MopE/SpaR family.</text>
</comment>
<dbReference type="GO" id="GO:0009306">
    <property type="term" value="P:protein secretion"/>
    <property type="evidence" value="ECO:0007669"/>
    <property type="project" value="InterPro"/>
</dbReference>
<evidence type="ECO:0000256" key="3">
    <source>
        <dbReference type="ARBA" id="ARBA00010690"/>
    </source>
</evidence>
<keyword evidence="5 14" id="KW-1003">Cell membrane</keyword>
<evidence type="ECO:0000256" key="5">
    <source>
        <dbReference type="ARBA" id="ARBA00022475"/>
    </source>
</evidence>
<evidence type="ECO:0000256" key="12">
    <source>
        <dbReference type="ARBA" id="ARBA00023225"/>
    </source>
</evidence>
<dbReference type="PANTHER" id="PTHR30531">
    <property type="entry name" value="FLAGELLAR BIOSYNTHETIC PROTEIN FLHB"/>
    <property type="match status" value="1"/>
</dbReference>
<dbReference type="InterPro" id="IPR006136">
    <property type="entry name" value="FlhB"/>
</dbReference>
<keyword evidence="7" id="KW-1005">Bacterial flagellum biogenesis</keyword>
<feature type="transmembrane region" description="Helical" evidence="14">
    <location>
        <begin position="40"/>
        <end position="60"/>
    </location>
</feature>
<evidence type="ECO:0000313" key="15">
    <source>
        <dbReference type="EMBL" id="QAA31689.1"/>
    </source>
</evidence>
<feature type="transmembrane region" description="Helical" evidence="14">
    <location>
        <begin position="445"/>
        <end position="467"/>
    </location>
</feature>
<keyword evidence="8" id="KW-0653">Protein transport</keyword>
<keyword evidence="16" id="KW-1185">Reference proteome</keyword>
<feature type="transmembrane region" description="Helical" evidence="14">
    <location>
        <begin position="175"/>
        <end position="197"/>
    </location>
</feature>
<dbReference type="KEGG" id="cmah:C1I91_08535"/>
<organism evidence="15 16">
    <name type="scientific">Clostridium manihotivorum</name>
    <dbReference type="NCBI Taxonomy" id="2320868"/>
    <lineage>
        <taxon>Bacteria</taxon>
        <taxon>Bacillati</taxon>
        <taxon>Bacillota</taxon>
        <taxon>Clostridia</taxon>
        <taxon>Eubacteriales</taxon>
        <taxon>Clostridiaceae</taxon>
        <taxon>Clostridium</taxon>
    </lineage>
</organism>
<gene>
    <name evidence="15" type="ORF">C1I91_08535</name>
</gene>
<evidence type="ECO:0000256" key="1">
    <source>
        <dbReference type="ARBA" id="ARBA00002578"/>
    </source>
</evidence>
<keyword evidence="6 14" id="KW-0812">Transmembrane</keyword>
<dbReference type="SUPFAM" id="SSF160544">
    <property type="entry name" value="EscU C-terminal domain-like"/>
    <property type="match status" value="1"/>
</dbReference>
<keyword evidence="15" id="KW-0282">Flagellum</keyword>
<feature type="transmembrane region" description="Helical" evidence="14">
    <location>
        <begin position="124"/>
        <end position="143"/>
    </location>
</feature>
<dbReference type="PANTHER" id="PTHR30531:SF12">
    <property type="entry name" value="FLAGELLAR BIOSYNTHETIC PROTEIN FLHB"/>
    <property type="match status" value="1"/>
</dbReference>